<organism evidence="1 2">
    <name type="scientific">Cuscuta campestris</name>
    <dbReference type="NCBI Taxonomy" id="132261"/>
    <lineage>
        <taxon>Eukaryota</taxon>
        <taxon>Viridiplantae</taxon>
        <taxon>Streptophyta</taxon>
        <taxon>Embryophyta</taxon>
        <taxon>Tracheophyta</taxon>
        <taxon>Spermatophyta</taxon>
        <taxon>Magnoliopsida</taxon>
        <taxon>eudicotyledons</taxon>
        <taxon>Gunneridae</taxon>
        <taxon>Pentapetalae</taxon>
        <taxon>asterids</taxon>
        <taxon>lamiids</taxon>
        <taxon>Solanales</taxon>
        <taxon>Convolvulaceae</taxon>
        <taxon>Cuscuteae</taxon>
        <taxon>Cuscuta</taxon>
        <taxon>Cuscuta subgen. Grammica</taxon>
        <taxon>Cuscuta sect. Cleistogrammica</taxon>
    </lineage>
</organism>
<keyword evidence="2" id="KW-1185">Reference proteome</keyword>
<proteinExistence type="predicted"/>
<gene>
    <name evidence="1" type="ORF">CCAM_LOCUS40597</name>
</gene>
<reference evidence="1 2" key="1">
    <citation type="submission" date="2018-04" db="EMBL/GenBank/DDBJ databases">
        <authorList>
            <person name="Vogel A."/>
        </authorList>
    </citation>
    <scope>NUCLEOTIDE SEQUENCE [LARGE SCALE GENOMIC DNA]</scope>
</reference>
<dbReference type="EMBL" id="OOIL02006629">
    <property type="protein sequence ID" value="VFQ98821.1"/>
    <property type="molecule type" value="Genomic_DNA"/>
</dbReference>
<dbReference type="Proteomes" id="UP000595140">
    <property type="component" value="Unassembled WGS sequence"/>
</dbReference>
<dbReference type="AlphaFoldDB" id="A0A484NBN3"/>
<evidence type="ECO:0000313" key="1">
    <source>
        <dbReference type="EMBL" id="VFQ98821.1"/>
    </source>
</evidence>
<accession>A0A484NBN3</accession>
<name>A0A484NBN3_9ASTE</name>
<evidence type="ECO:0000313" key="2">
    <source>
        <dbReference type="Proteomes" id="UP000595140"/>
    </source>
</evidence>
<sequence>MRPEKFKKPARQASILVSSFRIQLWTHFDKFAPVHQSWCIYRATPPNPSGFGSEKWILRELMLQLWILLLYALNSNSIV</sequence>
<protein>
    <submittedName>
        <fullName evidence="1">Uncharacterized protein</fullName>
    </submittedName>
</protein>